<name>A0A4Y4DXC0_GLUUR</name>
<feature type="domain" description="LysM" evidence="2">
    <location>
        <begin position="302"/>
        <end position="346"/>
    </location>
</feature>
<feature type="compositionally biased region" description="Low complexity" evidence="1">
    <location>
        <begin position="347"/>
        <end position="368"/>
    </location>
</feature>
<dbReference type="Pfam" id="PF01476">
    <property type="entry name" value="LysM"/>
    <property type="match status" value="5"/>
</dbReference>
<feature type="region of interest" description="Disordered" evidence="1">
    <location>
        <begin position="275"/>
        <end position="305"/>
    </location>
</feature>
<sequence length="589" mass="60945">MAIIATVQLRNAYMPHEAKSASKHTLGVVAGAAIPAAVIGSLALAPAAQAAPVSPVSTPGSAAKSITPENIKLAEDQIKAHLIASRVSTLGLPAKASVKEIKIPAGATLSGLAAEYNTTVGKLKDLNHLKSDFIVAGKTLKVPGHGSSSSSSKSNGSNSSSKSHTGSYTVKAGDTLSGIAHKHNMSLSSLVDLNDISANKTIYPGNKLKVKGGSNSNSDSNSSSKSSSSSTKSSATYTVKAGDTLSGIAAKHNMSLQALLSKNGISASKIIRPGDKIKINGSSNSSSSNSKSSAPKSSKSSASYTVKSGDTLSGIAAKHDMKLSQLLSLNGISASKKIFPGDKIKVSGSNGSSNSSSKAPRSSAPKSSTYTVKSGDTLSGIATSHNMKLAALLELNPSISTQTPLKIGTKLKVNGSSISSTSDNSKPRKVPNTFLGRTYEDHVVNDANENKNYLDSISVPSRSEMQSIITAQANRMGVDPALALAHGMQESGFNMRAVSPANAIGAMQVIPSTGEWISGRVGKKLNLMDPQDNALAGVAVIRYNLDNTDNLDEAIAAYYQGLGGVRKYGMYEDTKKYVASVKSLMQQYR</sequence>
<evidence type="ECO:0000256" key="1">
    <source>
        <dbReference type="SAM" id="MobiDB-lite"/>
    </source>
</evidence>
<dbReference type="SUPFAM" id="SSF54106">
    <property type="entry name" value="LysM domain"/>
    <property type="match status" value="5"/>
</dbReference>
<dbReference type="AlphaFoldDB" id="A0A4Y4DXC0"/>
<protein>
    <recommendedName>
        <fullName evidence="2">LysM domain-containing protein</fullName>
    </recommendedName>
</protein>
<feature type="domain" description="LysM" evidence="2">
    <location>
        <begin position="166"/>
        <end position="210"/>
    </location>
</feature>
<feature type="domain" description="LysM" evidence="2">
    <location>
        <begin position="99"/>
        <end position="142"/>
    </location>
</feature>
<dbReference type="Proteomes" id="UP000316612">
    <property type="component" value="Unassembled WGS sequence"/>
</dbReference>
<accession>A0A4Y4DXC0</accession>
<dbReference type="Gene3D" id="3.10.350.10">
    <property type="entry name" value="LysM domain"/>
    <property type="match status" value="5"/>
</dbReference>
<proteinExistence type="predicted"/>
<feature type="region of interest" description="Disordered" evidence="1">
    <location>
        <begin position="343"/>
        <end position="372"/>
    </location>
</feature>
<feature type="compositionally biased region" description="Low complexity" evidence="1">
    <location>
        <begin position="214"/>
        <end position="234"/>
    </location>
</feature>
<organism evidence="3 4">
    <name type="scientific">Glutamicibacter uratoxydans</name>
    <name type="common">Arthrobacter uratoxydans</name>
    <dbReference type="NCBI Taxonomy" id="43667"/>
    <lineage>
        <taxon>Bacteria</taxon>
        <taxon>Bacillati</taxon>
        <taxon>Actinomycetota</taxon>
        <taxon>Actinomycetes</taxon>
        <taxon>Micrococcales</taxon>
        <taxon>Micrococcaceae</taxon>
        <taxon>Glutamicibacter</taxon>
    </lineage>
</organism>
<dbReference type="CDD" id="cd00118">
    <property type="entry name" value="LysM"/>
    <property type="match status" value="4"/>
</dbReference>
<dbReference type="InterPro" id="IPR036779">
    <property type="entry name" value="LysM_dom_sf"/>
</dbReference>
<dbReference type="SUPFAM" id="SSF53955">
    <property type="entry name" value="Lysozyme-like"/>
    <property type="match status" value="1"/>
</dbReference>
<feature type="compositionally biased region" description="Low complexity" evidence="1">
    <location>
        <begin position="282"/>
        <end position="303"/>
    </location>
</feature>
<feature type="domain" description="LysM" evidence="2">
    <location>
        <begin position="235"/>
        <end position="279"/>
    </location>
</feature>
<gene>
    <name evidence="3" type="ORF">AUR04nite_25930</name>
</gene>
<dbReference type="PROSITE" id="PS51782">
    <property type="entry name" value="LYSM"/>
    <property type="match status" value="5"/>
</dbReference>
<keyword evidence="4" id="KW-1185">Reference proteome</keyword>
<evidence type="ECO:0000313" key="4">
    <source>
        <dbReference type="Proteomes" id="UP000316612"/>
    </source>
</evidence>
<dbReference type="InterPro" id="IPR018392">
    <property type="entry name" value="LysM"/>
</dbReference>
<dbReference type="OrthoDB" id="5244690at2"/>
<reference evidence="3 4" key="1">
    <citation type="submission" date="2019-06" db="EMBL/GenBank/DDBJ databases">
        <title>Whole genome shotgun sequence of Glutamicibacter uratoxydans NBRC 15515.</title>
        <authorList>
            <person name="Hosoyama A."/>
            <person name="Uohara A."/>
            <person name="Ohji S."/>
            <person name="Ichikawa N."/>
        </authorList>
    </citation>
    <scope>NUCLEOTIDE SEQUENCE [LARGE SCALE GENOMIC DNA]</scope>
    <source>
        <strain evidence="3 4">NBRC 15515</strain>
    </source>
</reference>
<feature type="region of interest" description="Disordered" evidence="1">
    <location>
        <begin position="142"/>
        <end position="168"/>
    </location>
</feature>
<dbReference type="CDD" id="cd00254">
    <property type="entry name" value="LT-like"/>
    <property type="match status" value="1"/>
</dbReference>
<dbReference type="Pfam" id="PF01464">
    <property type="entry name" value="SLT"/>
    <property type="match status" value="1"/>
</dbReference>
<dbReference type="SMART" id="SM00257">
    <property type="entry name" value="LysM"/>
    <property type="match status" value="5"/>
</dbReference>
<feature type="compositionally biased region" description="Low complexity" evidence="1">
    <location>
        <begin position="146"/>
        <end position="163"/>
    </location>
</feature>
<evidence type="ECO:0000313" key="3">
    <source>
        <dbReference type="EMBL" id="GED07061.1"/>
    </source>
</evidence>
<comment type="caution">
    <text evidence="3">The sequence shown here is derived from an EMBL/GenBank/DDBJ whole genome shotgun (WGS) entry which is preliminary data.</text>
</comment>
<dbReference type="Gene3D" id="1.10.530.10">
    <property type="match status" value="1"/>
</dbReference>
<feature type="region of interest" description="Disordered" evidence="1">
    <location>
        <begin position="204"/>
        <end position="236"/>
    </location>
</feature>
<evidence type="ECO:0000259" key="2">
    <source>
        <dbReference type="PROSITE" id="PS51782"/>
    </source>
</evidence>
<dbReference type="EMBL" id="BJNY01000015">
    <property type="protein sequence ID" value="GED07061.1"/>
    <property type="molecule type" value="Genomic_DNA"/>
</dbReference>
<dbReference type="PANTHER" id="PTHR33734">
    <property type="entry name" value="LYSM DOMAIN-CONTAINING GPI-ANCHORED PROTEIN 2"/>
    <property type="match status" value="1"/>
</dbReference>
<feature type="domain" description="LysM" evidence="2">
    <location>
        <begin position="368"/>
        <end position="413"/>
    </location>
</feature>
<dbReference type="InterPro" id="IPR023346">
    <property type="entry name" value="Lysozyme-like_dom_sf"/>
</dbReference>
<dbReference type="InterPro" id="IPR008258">
    <property type="entry name" value="Transglycosylase_SLT_dom_1"/>
</dbReference>
<dbReference type="PANTHER" id="PTHR33734:SF22">
    <property type="entry name" value="MEMBRANE-BOUND LYTIC MUREIN TRANSGLYCOSYLASE D"/>
    <property type="match status" value="1"/>
</dbReference>
<dbReference type="GO" id="GO:0008932">
    <property type="term" value="F:lytic endotransglycosylase activity"/>
    <property type="evidence" value="ECO:0007669"/>
    <property type="project" value="TreeGrafter"/>
</dbReference>